<evidence type="ECO:0000256" key="1">
    <source>
        <dbReference type="ARBA" id="ARBA00004429"/>
    </source>
</evidence>
<dbReference type="InterPro" id="IPR033885">
    <property type="entry name" value="AlkB/XylM"/>
</dbReference>
<dbReference type="GO" id="GO:0004497">
    <property type="term" value="F:monooxygenase activity"/>
    <property type="evidence" value="ECO:0007669"/>
    <property type="project" value="UniProtKB-KW"/>
</dbReference>
<dbReference type="AlphaFoldDB" id="A0A1E3SGD8"/>
<keyword evidence="6" id="KW-0479">Metal-binding</keyword>
<comment type="caution">
    <text evidence="14">The sequence shown here is derived from an EMBL/GenBank/DDBJ whole genome shotgun (WGS) entry which is preliminary data.</text>
</comment>
<keyword evidence="10 14" id="KW-0503">Monooxygenase</keyword>
<dbReference type="STRING" id="28445.BHQ20_11680"/>
<protein>
    <submittedName>
        <fullName evidence="14">Alkane 1-monooxygenase</fullName>
    </submittedName>
</protein>
<dbReference type="EMBL" id="MVHT01000054">
    <property type="protein sequence ID" value="ORB00299.1"/>
    <property type="molecule type" value="Genomic_DNA"/>
</dbReference>
<keyword evidence="3" id="KW-1003">Cell membrane</keyword>
<feature type="domain" description="Fatty acid desaturase" evidence="13">
    <location>
        <begin position="130"/>
        <end position="351"/>
    </location>
</feature>
<dbReference type="Proteomes" id="UP000192739">
    <property type="component" value="Unassembled WGS sequence"/>
</dbReference>
<keyword evidence="7 12" id="KW-1133">Transmembrane helix</keyword>
<dbReference type="InterPro" id="IPR005804">
    <property type="entry name" value="FA_desaturase_dom"/>
</dbReference>
<dbReference type="GO" id="GO:0006629">
    <property type="term" value="P:lipid metabolic process"/>
    <property type="evidence" value="ECO:0007669"/>
    <property type="project" value="InterPro"/>
</dbReference>
<evidence type="ECO:0000259" key="13">
    <source>
        <dbReference type="Pfam" id="PF00487"/>
    </source>
</evidence>
<feature type="transmembrane region" description="Helical" evidence="12">
    <location>
        <begin position="25"/>
        <end position="47"/>
    </location>
</feature>
<feature type="transmembrane region" description="Helical" evidence="12">
    <location>
        <begin position="128"/>
        <end position="148"/>
    </location>
</feature>
<dbReference type="OrthoDB" id="4759734at2"/>
<evidence type="ECO:0000256" key="12">
    <source>
        <dbReference type="SAM" id="Phobius"/>
    </source>
</evidence>
<evidence type="ECO:0000256" key="6">
    <source>
        <dbReference type="ARBA" id="ARBA00022723"/>
    </source>
</evidence>
<dbReference type="PANTHER" id="PTHR38674">
    <property type="entry name" value="ALKANE 1-MONOOXYGENASE 1"/>
    <property type="match status" value="1"/>
</dbReference>
<dbReference type="PANTHER" id="PTHR38674:SF1">
    <property type="entry name" value="ALKANE 1-MONOOXYGENASE 1"/>
    <property type="match status" value="1"/>
</dbReference>
<evidence type="ECO:0000256" key="7">
    <source>
        <dbReference type="ARBA" id="ARBA00022989"/>
    </source>
</evidence>
<evidence type="ECO:0000256" key="3">
    <source>
        <dbReference type="ARBA" id="ARBA00022475"/>
    </source>
</evidence>
<feature type="transmembrane region" description="Helical" evidence="12">
    <location>
        <begin position="94"/>
        <end position="116"/>
    </location>
</feature>
<accession>A0A1E3SGD8</accession>
<keyword evidence="5 12" id="KW-0812">Transmembrane</keyword>
<feature type="transmembrane region" description="Helical" evidence="12">
    <location>
        <begin position="236"/>
        <end position="256"/>
    </location>
</feature>
<dbReference type="GO" id="GO:0046872">
    <property type="term" value="F:metal ion binding"/>
    <property type="evidence" value="ECO:0007669"/>
    <property type="project" value="UniProtKB-KW"/>
</dbReference>
<dbReference type="GO" id="GO:0005886">
    <property type="term" value="C:plasma membrane"/>
    <property type="evidence" value="ECO:0007669"/>
    <property type="project" value="UniProtKB-SubCell"/>
</dbReference>
<name>A0A1E3SGD8_MYCIE</name>
<keyword evidence="4" id="KW-0997">Cell inner membrane</keyword>
<feature type="transmembrane region" description="Helical" evidence="12">
    <location>
        <begin position="53"/>
        <end position="73"/>
    </location>
</feature>
<evidence type="ECO:0000256" key="10">
    <source>
        <dbReference type="ARBA" id="ARBA00023033"/>
    </source>
</evidence>
<feature type="transmembrane region" description="Helical" evidence="12">
    <location>
        <begin position="262"/>
        <end position="279"/>
    </location>
</feature>
<gene>
    <name evidence="14" type="ORF">BST27_18725</name>
</gene>
<evidence type="ECO:0000256" key="8">
    <source>
        <dbReference type="ARBA" id="ARBA00023002"/>
    </source>
</evidence>
<comment type="subcellular location">
    <subcellularLocation>
        <location evidence="1">Cell inner membrane</location>
        <topology evidence="1">Multi-pass membrane protein</topology>
    </subcellularLocation>
</comment>
<evidence type="ECO:0000256" key="2">
    <source>
        <dbReference type="ARBA" id="ARBA00010823"/>
    </source>
</evidence>
<sequence length="400" mass="45034">MAPYAQHGYSQANATVPVWRDSKKYLWLLGAVVPGLVGLSWLCVWFIGYEAFWWIGTVLAFGFVPLLDHAVGGDSSNPPDSALAQLEQDPIYRWATYLYLPAQYLSLLFACWLWAGGGWLTMTIVDKVGLMVTVGIVGGCAINAAHDLGHKSTANHRRLSKIALAQTCYGHFHVEHNRGHHVRVATPEDPASARLGESVYRFIPRSVVGGLRSAWALEARRLARKNQRPYSLGNNILNAWLLSVALFAVLACWFGVVVLPWLIGQAAVGICLLETVNYLEHYGLRRQRVSDVRYEPVSRAHSWNSDTIVSSVFLYHLQRHSDHHANPLRRYQALHHAHEAPLLPSGYAGMIVTAWIPPWWRRLMDRRVVEHYGGDVRLAAVCPRHRKQLLARYPPEPLVQ</sequence>
<evidence type="ECO:0000256" key="11">
    <source>
        <dbReference type="ARBA" id="ARBA00023136"/>
    </source>
</evidence>
<keyword evidence="11 12" id="KW-0472">Membrane</keyword>
<reference evidence="14 15" key="1">
    <citation type="submission" date="2017-02" db="EMBL/GenBank/DDBJ databases">
        <title>The new phylogeny of genus Mycobacterium.</title>
        <authorList>
            <person name="Tortoli E."/>
            <person name="Trovato A."/>
            <person name="Cirillo D.M."/>
        </authorList>
    </citation>
    <scope>NUCLEOTIDE SEQUENCE [LARGE SCALE GENOMIC DNA]</scope>
    <source>
        <strain evidence="14 15">DSM 44049</strain>
    </source>
</reference>
<evidence type="ECO:0000256" key="4">
    <source>
        <dbReference type="ARBA" id="ARBA00022519"/>
    </source>
</evidence>
<evidence type="ECO:0000313" key="15">
    <source>
        <dbReference type="Proteomes" id="UP000192739"/>
    </source>
</evidence>
<organism evidence="14 15">
    <name type="scientific">Mycobacterium intermedium</name>
    <dbReference type="NCBI Taxonomy" id="28445"/>
    <lineage>
        <taxon>Bacteria</taxon>
        <taxon>Bacillati</taxon>
        <taxon>Actinomycetota</taxon>
        <taxon>Actinomycetes</taxon>
        <taxon>Mycobacteriales</taxon>
        <taxon>Mycobacteriaceae</taxon>
        <taxon>Mycobacterium</taxon>
        <taxon>Mycobacterium simiae complex</taxon>
    </lineage>
</organism>
<dbReference type="CDD" id="cd03512">
    <property type="entry name" value="Alkane-hydroxylase"/>
    <property type="match status" value="1"/>
</dbReference>
<proteinExistence type="inferred from homology"/>
<dbReference type="Pfam" id="PF00487">
    <property type="entry name" value="FA_desaturase"/>
    <property type="match status" value="1"/>
</dbReference>
<keyword evidence="15" id="KW-1185">Reference proteome</keyword>
<evidence type="ECO:0000256" key="5">
    <source>
        <dbReference type="ARBA" id="ARBA00022692"/>
    </source>
</evidence>
<evidence type="ECO:0000256" key="9">
    <source>
        <dbReference type="ARBA" id="ARBA00023004"/>
    </source>
</evidence>
<evidence type="ECO:0000313" key="14">
    <source>
        <dbReference type="EMBL" id="ORB00299.1"/>
    </source>
</evidence>
<comment type="similarity">
    <text evidence="2">Belongs to the fatty acid desaturase type 1 family. AlkB subfamily.</text>
</comment>
<keyword evidence="9" id="KW-0408">Iron</keyword>
<keyword evidence="8" id="KW-0560">Oxidoreductase</keyword>